<dbReference type="Gene3D" id="1.10.3720.10">
    <property type="entry name" value="MetI-like"/>
    <property type="match status" value="1"/>
</dbReference>
<feature type="transmembrane region" description="Helical" evidence="7">
    <location>
        <begin position="281"/>
        <end position="303"/>
    </location>
</feature>
<dbReference type="InterPro" id="IPR035906">
    <property type="entry name" value="MetI-like_sf"/>
</dbReference>
<evidence type="ECO:0000256" key="4">
    <source>
        <dbReference type="ARBA" id="ARBA00022692"/>
    </source>
</evidence>
<evidence type="ECO:0000256" key="1">
    <source>
        <dbReference type="ARBA" id="ARBA00004651"/>
    </source>
</evidence>
<evidence type="ECO:0000256" key="3">
    <source>
        <dbReference type="ARBA" id="ARBA00022475"/>
    </source>
</evidence>
<keyword evidence="2 7" id="KW-0813">Transport</keyword>
<comment type="subcellular location">
    <subcellularLocation>
        <location evidence="1 7">Cell membrane</location>
        <topology evidence="1 7">Multi-pass membrane protein</topology>
    </subcellularLocation>
</comment>
<dbReference type="PANTHER" id="PTHR30193:SF37">
    <property type="entry name" value="INNER MEMBRANE ABC TRANSPORTER PERMEASE PROTEIN YCJO"/>
    <property type="match status" value="1"/>
</dbReference>
<gene>
    <name evidence="9" type="ORF">EJN90_09275</name>
</gene>
<dbReference type="PANTHER" id="PTHR30193">
    <property type="entry name" value="ABC TRANSPORTER PERMEASE PROTEIN"/>
    <property type="match status" value="1"/>
</dbReference>
<evidence type="ECO:0000259" key="8">
    <source>
        <dbReference type="PROSITE" id="PS50928"/>
    </source>
</evidence>
<dbReference type="GO" id="GO:0055085">
    <property type="term" value="P:transmembrane transport"/>
    <property type="evidence" value="ECO:0007669"/>
    <property type="project" value="InterPro"/>
</dbReference>
<evidence type="ECO:0000256" key="7">
    <source>
        <dbReference type="RuleBase" id="RU363032"/>
    </source>
</evidence>
<dbReference type="AlphaFoldDB" id="A0A3Q9BLN2"/>
<dbReference type="Proteomes" id="UP000273326">
    <property type="component" value="Chromosome"/>
</dbReference>
<dbReference type="OrthoDB" id="2168559at2"/>
<feature type="transmembrane region" description="Helical" evidence="7">
    <location>
        <begin position="26"/>
        <end position="52"/>
    </location>
</feature>
<evidence type="ECO:0000313" key="10">
    <source>
        <dbReference type="Proteomes" id="UP000273326"/>
    </source>
</evidence>
<feature type="transmembrane region" description="Helical" evidence="7">
    <location>
        <begin position="171"/>
        <end position="194"/>
    </location>
</feature>
<dbReference type="EMBL" id="CP034465">
    <property type="protein sequence ID" value="AZP04813.1"/>
    <property type="molecule type" value="Genomic_DNA"/>
</dbReference>
<reference evidence="10" key="1">
    <citation type="submission" date="2018-12" db="EMBL/GenBank/DDBJ databases">
        <title>Complete genome sequencing of Jeotgalibaca sp. H21T32.</title>
        <authorList>
            <person name="Bae J.-W."/>
            <person name="Lee S.-Y."/>
        </authorList>
    </citation>
    <scope>NUCLEOTIDE SEQUENCE [LARGE SCALE GENOMIC DNA]</scope>
    <source>
        <strain evidence="10">H21T32</strain>
    </source>
</reference>
<keyword evidence="5 7" id="KW-1133">Transmembrane helix</keyword>
<organism evidence="9 10">
    <name type="scientific">Jeotgalibaca ciconiae</name>
    <dbReference type="NCBI Taxonomy" id="2496265"/>
    <lineage>
        <taxon>Bacteria</taxon>
        <taxon>Bacillati</taxon>
        <taxon>Bacillota</taxon>
        <taxon>Bacilli</taxon>
        <taxon>Lactobacillales</taxon>
        <taxon>Carnobacteriaceae</taxon>
        <taxon>Jeotgalibaca</taxon>
    </lineage>
</organism>
<evidence type="ECO:0000256" key="5">
    <source>
        <dbReference type="ARBA" id="ARBA00022989"/>
    </source>
</evidence>
<dbReference type="CDD" id="cd06261">
    <property type="entry name" value="TM_PBP2"/>
    <property type="match status" value="1"/>
</dbReference>
<dbReference type="SUPFAM" id="SSF161098">
    <property type="entry name" value="MetI-like"/>
    <property type="match status" value="1"/>
</dbReference>
<evidence type="ECO:0000256" key="6">
    <source>
        <dbReference type="ARBA" id="ARBA00023136"/>
    </source>
</evidence>
<feature type="transmembrane region" description="Helical" evidence="7">
    <location>
        <begin position="89"/>
        <end position="110"/>
    </location>
</feature>
<dbReference type="KEGG" id="jeh:EJN90_09275"/>
<feature type="transmembrane region" description="Helical" evidence="7">
    <location>
        <begin position="122"/>
        <end position="142"/>
    </location>
</feature>
<sequence length="311" mass="34948">MSEIADAGKMKTTSKKEQREKRNMTFWGWALIAPTAIGLLVLNIVPVIQTFIMSFQSVSTFGVSTWIGSANYVRMLGDPEFWASLQNTFVYGIVQVPVTVILSTIAAVLVNKKIKGIQVYRTIYFLPMIAAPAAVAMVWRWMYNSEYGLINVLLEKIGFSGNIQWLSNPNVVIWSLIIVGVWSSVGYNMILLLAGLQEIPKSYYEAATVDGAGPMKQFFYVTLPLLTPQLFFVLVTSVISAFQVFDLIFVMFDVTNPALRHVQSLVYKFYNESFVLNSRGYGAAIVVVLVIFIMIITAIQLIVQKKWVNYD</sequence>
<accession>A0A3Q9BLN2</accession>
<evidence type="ECO:0000313" key="9">
    <source>
        <dbReference type="EMBL" id="AZP04813.1"/>
    </source>
</evidence>
<keyword evidence="3" id="KW-1003">Cell membrane</keyword>
<dbReference type="InterPro" id="IPR000515">
    <property type="entry name" value="MetI-like"/>
</dbReference>
<proteinExistence type="inferred from homology"/>
<dbReference type="GO" id="GO:0005886">
    <property type="term" value="C:plasma membrane"/>
    <property type="evidence" value="ECO:0007669"/>
    <property type="project" value="UniProtKB-SubCell"/>
</dbReference>
<evidence type="ECO:0000256" key="2">
    <source>
        <dbReference type="ARBA" id="ARBA00022448"/>
    </source>
</evidence>
<keyword evidence="4 7" id="KW-0812">Transmembrane</keyword>
<protein>
    <submittedName>
        <fullName evidence="9">Sugar ABC transporter permease</fullName>
    </submittedName>
</protein>
<comment type="similarity">
    <text evidence="7">Belongs to the binding-protein-dependent transport system permease family.</text>
</comment>
<keyword evidence="10" id="KW-1185">Reference proteome</keyword>
<dbReference type="Pfam" id="PF00528">
    <property type="entry name" value="BPD_transp_1"/>
    <property type="match status" value="1"/>
</dbReference>
<feature type="domain" description="ABC transmembrane type-1" evidence="8">
    <location>
        <begin position="85"/>
        <end position="300"/>
    </location>
</feature>
<feature type="transmembrane region" description="Helical" evidence="7">
    <location>
        <begin position="230"/>
        <end position="252"/>
    </location>
</feature>
<dbReference type="InterPro" id="IPR051393">
    <property type="entry name" value="ABC_transporter_permease"/>
</dbReference>
<name>A0A3Q9BLN2_9LACT</name>
<dbReference type="PROSITE" id="PS50928">
    <property type="entry name" value="ABC_TM1"/>
    <property type="match status" value="1"/>
</dbReference>
<keyword evidence="6 7" id="KW-0472">Membrane</keyword>